<dbReference type="Pfam" id="PF05168">
    <property type="entry name" value="HEPN"/>
    <property type="match status" value="1"/>
</dbReference>
<organism evidence="4 5">
    <name type="scientific">Bagarius yarrelli</name>
    <name type="common">Goonch</name>
    <name type="synonym">Bagrus yarrelli</name>
    <dbReference type="NCBI Taxonomy" id="175774"/>
    <lineage>
        <taxon>Eukaryota</taxon>
        <taxon>Metazoa</taxon>
        <taxon>Chordata</taxon>
        <taxon>Craniata</taxon>
        <taxon>Vertebrata</taxon>
        <taxon>Euteleostomi</taxon>
        <taxon>Actinopterygii</taxon>
        <taxon>Neopterygii</taxon>
        <taxon>Teleostei</taxon>
        <taxon>Ostariophysi</taxon>
        <taxon>Siluriformes</taxon>
        <taxon>Sisoridae</taxon>
        <taxon>Sisorinae</taxon>
        <taxon>Bagarius</taxon>
    </lineage>
</organism>
<evidence type="ECO:0000313" key="4">
    <source>
        <dbReference type="EMBL" id="TSM60516.1"/>
    </source>
</evidence>
<feature type="domain" description="J" evidence="2">
    <location>
        <begin position="2406"/>
        <end position="2481"/>
    </location>
</feature>
<dbReference type="NCBIfam" id="NF047352">
    <property type="entry name" value="P_loop_sacsin"/>
    <property type="match status" value="2"/>
</dbReference>
<dbReference type="InterPro" id="IPR058210">
    <property type="entry name" value="SACS/Nov_dom"/>
</dbReference>
<dbReference type="Proteomes" id="UP000319801">
    <property type="component" value="Unassembled WGS sequence"/>
</dbReference>
<dbReference type="Gene3D" id="1.20.120.330">
    <property type="entry name" value="Nucleotidyltransferases domain 2"/>
    <property type="match status" value="1"/>
</dbReference>
<dbReference type="InterPro" id="IPR036869">
    <property type="entry name" value="J_dom_sf"/>
</dbReference>
<protein>
    <submittedName>
        <fullName evidence="4">Sacsin</fullName>
    </submittedName>
</protein>
<evidence type="ECO:0000256" key="1">
    <source>
        <dbReference type="SAM" id="MobiDB-lite"/>
    </source>
</evidence>
<dbReference type="PROSITE" id="PS50076">
    <property type="entry name" value="DNAJ_2"/>
    <property type="match status" value="1"/>
</dbReference>
<evidence type="ECO:0000259" key="3">
    <source>
        <dbReference type="PROSITE" id="PS50910"/>
    </source>
</evidence>
<dbReference type="SMART" id="SM00748">
    <property type="entry name" value="HEPN"/>
    <property type="match status" value="1"/>
</dbReference>
<feature type="region of interest" description="Disordered" evidence="1">
    <location>
        <begin position="2364"/>
        <end position="2395"/>
    </location>
</feature>
<dbReference type="SUPFAM" id="SSF55874">
    <property type="entry name" value="ATPase domain of HSP90 chaperone/DNA topoisomerase II/histidine kinase"/>
    <property type="match status" value="3"/>
</dbReference>
<dbReference type="OrthoDB" id="1262810at2759"/>
<evidence type="ECO:0000313" key="5">
    <source>
        <dbReference type="Proteomes" id="UP000319801"/>
    </source>
</evidence>
<dbReference type="EMBL" id="VCAZ01000047">
    <property type="protein sequence ID" value="TSM60516.1"/>
    <property type="molecule type" value="Genomic_DNA"/>
</dbReference>
<dbReference type="CDD" id="cd06257">
    <property type="entry name" value="DnaJ"/>
    <property type="match status" value="1"/>
</dbReference>
<dbReference type="InterPro" id="IPR036890">
    <property type="entry name" value="HATPase_C_sf"/>
</dbReference>
<dbReference type="PANTHER" id="PTHR46919:SF2">
    <property type="entry name" value="SACSIN"/>
    <property type="match status" value="1"/>
</dbReference>
<name>A0A556U4D7_BAGYA</name>
<evidence type="ECO:0000259" key="2">
    <source>
        <dbReference type="PROSITE" id="PS50076"/>
    </source>
</evidence>
<comment type="caution">
    <text evidence="4">The sequence shown here is derived from an EMBL/GenBank/DDBJ whole genome shotgun (WGS) entry which is preliminary data.</text>
</comment>
<sequence>MLETKELFVQRSEYGRLQSALNELIQNADDAGASKTVFIYDERQYGTSSVWSPALGKYQGPALYAFNDAVFTEEDWEGIQRAGRSIKHNDPTKVGRFGIGFNSVYHVTDLPCVLSSKHLAIFDPQKLMFDDEREGYRWSLHDVEDRKHLLEFTDQFKPFQDVVNKICESDCAWEKIINECYFKGTLFRFPLRHEASEISDNLYDSKKATQLLDSFIPDADISVLFLRSVTSISLLHIDSNGSVTNKMNVSASSSSSLIQESGNFRKNCLQGKTSFKTISCSSPCQKVIITKWLLTACRLTEGHAPEIDTLAGKLSFYPQVDIAIQCEEDRTCGHGRLSCFLPLPNNETNKTGLPIHINACFGLTDNRRYIKWQEEDQKTDESAVWNELLMKKVLPHVYLKIIQDSIQLSKRSLLPVSAVYNLWPDLRETRHRPRWHEVAVDLFQRLFQNQEIFSLAKNNQKWVAVSDAVFPNNNKGTDEMSAVFHLLVKKEENLVTVPEHVLLGIKETFPNADALKWVTPTFVRSVLHKSDIASICKNEKLSILEYVLSDGRYEELNGLQLLPLNDGSFRSFTNREEDTALIDNENFSRVLLPFCKDRFLYDDLNLNTVHHLRHMAKTNSKLYQVINLDANNVAAFAKKHLPRDWKETTGHVKWNFAKDDHPPKTWLKEFWKFLNTHWTDLRAFIGMPLIPLEPIQQASSAVILAKLEEKSTLIFQSSRESTFSDQMQKVVKAVGGTVIKKDECLKHHDIENYVLSPSPRNVLHILLHLDIEKVVKGIASLSVHDKEEFKTYISSLDSLSNVEQDLLLALPIFKLMSEKYVVIMSKQAVYLKSNPSIPKDLPVPGTIVQCVNEPDRRLLTLLKVELLDSAELAIYLVDLIDGIKFSKEDEQKIMAWILNHGQLLFSQSEELLRKCKNLSFIHTENGERKRPSSIFDPTNKTFLDLFEENFFPPQVFRSPNMIQSLKQIGLQTKEEQLTPANVLYVASQIQKHHILSRNKAFKKADVLIRVLNENDLLSNFSEEERQELLQLQWVPCTNPNSIRSQNQKRCLYKPTEIRASKYSAIVGHVMPLASDLNENICQKLDLNSSPPAEKVLENLCVLSSLAPTMVNPDSDYEFKNKLHSTYKFMQDNVGLFKKEINNKCDSWLWTQTEFVSPREVVLTYPAELDLSLYIKRVADEFLQYEDLLRECGVKETLADEEIEAILSDIKVNIDDRSPPYGELSELKVSTAILDWMRKNEKTLKESTPVPVMAENRNFTLQPLKTTLFCDISPDGLDDLKEDKEEFYVIHEEVLPVTARWLKIPFLSTRILKPQIIGHGEEYEGIEQCGQTEPITQRIKNILKEYDDESDIFKELIQNAEDAGASTCGFLLDFRTHPPEGLIDDGMALCNGPCLWAFNNGLFSDNDWKNVVKVGSASKENKIEKIGKFGLAKKDILKELLQNADDAKATEIHFVWDKRKHGTRKIFGERWELLQGPALCVYNNRKFSDEDLIGIQQLGEGGKQGTLGRTGKYGLGFNSVYQLTDCPSILTGDEYLCICDPNLKYVEAGTTDSPGCMYSLDENFKESFQDVYHTFLPEKFPLNSGTMFRLPLRTEDMAAKSEISINAVRDHEILELFQALKEDSEEMILFLRNITEIHLHEINKDGSEVDYFLIEKNITENTEEEKKGFYNHVHNSIKSGIVVPCQAFYEVQITSGKKGSHWIIAEQYGSFLQNENTHEKVPQAGLATCVGTKLDEFHGKAFCSLPLPGETGLPVHVNGNFEVDHSRRDLWKEDEIATIKFIVAMQVETKLCNYHKAFAQGKDMVAIKESLLENHHDHPYLIWTAMPILPTRNFTPKELNALKNAGALDKPPPEQVMQNLKHICRSQCRTEELVETRATVFRISYAYLQSVNFNESLLADVPLVLVENDRNLVKPNQVVLTLPYAFKFRPYLYTIQSKDAMFAEFFKKTGVNETPSVTQLCTVLEEIYTECFDKTTLQPNQQRTVRRVVQQLFCLISKKGKVTDFPKNTLYLPSTDGKLYKSSTLFFNDTTFQANRLEDALKTKLNLLVKLNQCHLKDDPYEHQKLLQSLPEQIQPKLLSQVISVNLVGAHVEHCEFEKSCEFSGFFQNRLSSREFCHGVICLIREQSKGAISQTEAAHMCEKTFGRIQIVCCKTLHTELLLNHQPLEGTKTETQVYVEKQEDGCVFYLKHNDNMAPKVVNEVNMLLTREINALLKNFLHVLSLPVLGQLLLCEDIEDVKRVLEQHGVHNTMSGEEGLGFRPSPGTPIPEEWRDSLDMDFLNNFEKGEYVGFKKDDSENGYVFAIVVECLDDTRGNLLRYRIQIENEEIIEVSSLDLYQFKREKRSAPVENNTCTDIVPDLLQSETLQTKQSRSEQSRSDPSQSEPTWFLPSPKRPLPQTLEEVKIEIDQSLEVIWKMSEEDKSKAIRRLYLRWHPDKNPDNTALATEAFKYLLKRIEELQQGKAKHNKSTQSNAKHYDNFKHFYDQWNNEAGSHRRGRERFYQNNSRRQYNFWSHFRETPVPNREEAKRWYRQAQCDILAAQSDTGYNASPEWCLFKVHQAVEKALIATEFRRNGRHPGNSSGIMHLAQKISQYATYLKDLPRVVNQLRALGVDAKRTQYPTFHPSPHIPNGQFKSEDAEEAVKIATDLLIKLDKYITE</sequence>
<dbReference type="SUPFAM" id="SSF46565">
    <property type="entry name" value="Chaperone J-domain"/>
    <property type="match status" value="1"/>
</dbReference>
<proteinExistence type="predicted"/>
<dbReference type="PROSITE" id="PS50910">
    <property type="entry name" value="HEPN"/>
    <property type="match status" value="1"/>
</dbReference>
<feature type="domain" description="HEPN" evidence="3">
    <location>
        <begin position="2532"/>
        <end position="2649"/>
    </location>
</feature>
<dbReference type="InterPro" id="IPR007842">
    <property type="entry name" value="HEPN_dom"/>
</dbReference>
<dbReference type="SUPFAM" id="SSF81593">
    <property type="entry name" value="Nucleotidyltransferase substrate binding subunit/domain"/>
    <property type="match status" value="1"/>
</dbReference>
<dbReference type="Pfam" id="PF25794">
    <property type="entry name" value="SACS"/>
    <property type="match status" value="3"/>
</dbReference>
<gene>
    <name evidence="4" type="ORF">Baya_8588</name>
</gene>
<dbReference type="PANTHER" id="PTHR46919">
    <property type="entry name" value="ZINC FINGER, C3HC4 TYPE (RING FINGER) FAMILY PROTEIN"/>
    <property type="match status" value="1"/>
</dbReference>
<dbReference type="Gene3D" id="1.10.287.110">
    <property type="entry name" value="DnaJ domain"/>
    <property type="match status" value="1"/>
</dbReference>
<keyword evidence="5" id="KW-1185">Reference proteome</keyword>
<dbReference type="InterPro" id="IPR001623">
    <property type="entry name" value="DnaJ_domain"/>
</dbReference>
<dbReference type="Gene3D" id="3.30.565.10">
    <property type="entry name" value="Histidine kinase-like ATPase, C-terminal domain"/>
    <property type="match status" value="1"/>
</dbReference>
<accession>A0A556U4D7</accession>
<reference evidence="4 5" key="1">
    <citation type="journal article" date="2019" name="Genome Biol. Evol.">
        <title>Whole-Genome Sequencing of the Giant Devil Catfish, Bagarius yarrelli.</title>
        <authorList>
            <person name="Jiang W."/>
            <person name="Lv Y."/>
            <person name="Cheng L."/>
            <person name="Yang K."/>
            <person name="Chao B."/>
            <person name="Wang X."/>
            <person name="Li Y."/>
            <person name="Pan X."/>
            <person name="You X."/>
            <person name="Zhang Y."/>
            <person name="Yang J."/>
            <person name="Li J."/>
            <person name="Zhang X."/>
            <person name="Liu S."/>
            <person name="Sun C."/>
            <person name="Yang J."/>
            <person name="Shi Q."/>
        </authorList>
    </citation>
    <scope>NUCLEOTIDE SEQUENCE [LARGE SCALE GENOMIC DNA]</scope>
    <source>
        <strain evidence="4">JWS20170419001</strain>
        <tissue evidence="4">Muscle</tissue>
    </source>
</reference>